<gene>
    <name evidence="4" type="primary">nasT</name>
    <name evidence="4" type="ORF">At1D1609_40130</name>
</gene>
<dbReference type="InterPro" id="IPR036388">
    <property type="entry name" value="WH-like_DNA-bd_sf"/>
</dbReference>
<name>A0A2L2LIA2_AGRTU</name>
<dbReference type="Gene3D" id="3.40.50.2300">
    <property type="match status" value="1"/>
</dbReference>
<dbReference type="PANTHER" id="PTHR43367">
    <property type="match status" value="1"/>
</dbReference>
<dbReference type="PIRSF" id="PIRSF036382">
    <property type="entry name" value="RR_antiterm"/>
    <property type="match status" value="1"/>
</dbReference>
<keyword evidence="1" id="KW-0597">Phosphoprotein</keyword>
<dbReference type="EMBL" id="CP026925">
    <property type="protein sequence ID" value="AVH44060.1"/>
    <property type="molecule type" value="Genomic_DNA"/>
</dbReference>
<evidence type="ECO:0000256" key="1">
    <source>
        <dbReference type="PROSITE-ProRule" id="PRU00169"/>
    </source>
</evidence>
<dbReference type="SMART" id="SM00448">
    <property type="entry name" value="REC"/>
    <property type="match status" value="1"/>
</dbReference>
<dbReference type="SMART" id="SM01012">
    <property type="entry name" value="ANTAR"/>
    <property type="match status" value="1"/>
</dbReference>
<feature type="domain" description="ANTAR" evidence="3">
    <location>
        <begin position="153"/>
        <end position="214"/>
    </location>
</feature>
<dbReference type="GO" id="GO:0003723">
    <property type="term" value="F:RNA binding"/>
    <property type="evidence" value="ECO:0007669"/>
    <property type="project" value="InterPro"/>
</dbReference>
<dbReference type="Gene3D" id="1.10.10.10">
    <property type="entry name" value="Winged helix-like DNA-binding domain superfamily/Winged helix DNA-binding domain"/>
    <property type="match status" value="1"/>
</dbReference>
<evidence type="ECO:0000313" key="4">
    <source>
        <dbReference type="EMBL" id="AVH44060.1"/>
    </source>
</evidence>
<feature type="modified residue" description="4-aspartylphosphate" evidence="1">
    <location>
        <position position="83"/>
    </location>
</feature>
<dbReference type="InterPro" id="IPR011006">
    <property type="entry name" value="CheY-like_superfamily"/>
</dbReference>
<feature type="domain" description="Response regulatory" evidence="2">
    <location>
        <begin position="33"/>
        <end position="147"/>
    </location>
</feature>
<dbReference type="SUPFAM" id="SSF52172">
    <property type="entry name" value="CheY-like"/>
    <property type="match status" value="1"/>
</dbReference>
<protein>
    <submittedName>
        <fullName evidence="4">Two component response regulator</fullName>
    </submittedName>
</protein>
<proteinExistence type="predicted"/>
<evidence type="ECO:0000259" key="3">
    <source>
        <dbReference type="PROSITE" id="PS50921"/>
    </source>
</evidence>
<dbReference type="AlphaFoldDB" id="A0A2L2LIA2"/>
<evidence type="ECO:0000259" key="2">
    <source>
        <dbReference type="PROSITE" id="PS50110"/>
    </source>
</evidence>
<reference evidence="4 5" key="1">
    <citation type="submission" date="2018-02" db="EMBL/GenBank/DDBJ databases">
        <title>Complete genome sequence of Agrobacterium tumefaciens 1D1609.</title>
        <authorList>
            <person name="Cho S.-T."/>
            <person name="Haryono M."/>
            <person name="Chang H.-H."/>
            <person name="Santos M.N."/>
            <person name="Lai E.-M."/>
            <person name="Kuo C.-H."/>
        </authorList>
    </citation>
    <scope>NUCLEOTIDE SEQUENCE [LARGE SCALE GENOMIC DNA]</scope>
    <source>
        <strain evidence="4 5">1D1609</strain>
    </source>
</reference>
<dbReference type="Pfam" id="PF00072">
    <property type="entry name" value="Response_reg"/>
    <property type="match status" value="1"/>
</dbReference>
<dbReference type="InterPro" id="IPR005561">
    <property type="entry name" value="ANTAR"/>
</dbReference>
<organism evidence="4 5">
    <name type="scientific">Agrobacterium tumefaciens</name>
    <dbReference type="NCBI Taxonomy" id="358"/>
    <lineage>
        <taxon>Bacteria</taxon>
        <taxon>Pseudomonadati</taxon>
        <taxon>Pseudomonadota</taxon>
        <taxon>Alphaproteobacteria</taxon>
        <taxon>Hyphomicrobiales</taxon>
        <taxon>Rhizobiaceae</taxon>
        <taxon>Rhizobium/Agrobacterium group</taxon>
        <taxon>Agrobacterium</taxon>
        <taxon>Agrobacterium tumefaciens complex</taxon>
    </lineage>
</organism>
<accession>A0A2L2LIA2</accession>
<dbReference type="Proteomes" id="UP000237717">
    <property type="component" value="Chromosome II"/>
</dbReference>
<sequence>MTLAAPAIFCSRSRLPSLLRCVINADMTLRDLTILVIDENAIRASIIEEGLREAGYHRVTVIHEVNGVARTIETLQPDVIFIDLENPNRDMMEHLFQLTRTVGRPIAMFVDRSDTASIEAAVEAGVSAYVVDGLKKERVKPILDMAVSRFNAFSRLQRELAEAKSALEERKVIERAKGILMKMRGLSEEEAFALLRQTAMNEKKKISEIAQSVVTAAGLLM</sequence>
<dbReference type="GO" id="GO:0000160">
    <property type="term" value="P:phosphorelay signal transduction system"/>
    <property type="evidence" value="ECO:0007669"/>
    <property type="project" value="InterPro"/>
</dbReference>
<dbReference type="Pfam" id="PF03861">
    <property type="entry name" value="ANTAR"/>
    <property type="match status" value="1"/>
</dbReference>
<dbReference type="PROSITE" id="PS50921">
    <property type="entry name" value="ANTAR"/>
    <property type="match status" value="1"/>
</dbReference>
<dbReference type="InterPro" id="IPR001789">
    <property type="entry name" value="Sig_transdc_resp-reg_receiver"/>
</dbReference>
<evidence type="ECO:0000313" key="5">
    <source>
        <dbReference type="Proteomes" id="UP000237717"/>
    </source>
</evidence>
<dbReference type="PANTHER" id="PTHR43367:SF1">
    <property type="entry name" value="TWO-COMPONENT RESPONSE REGULATOR-LIKE APRR6-RELATED"/>
    <property type="match status" value="1"/>
</dbReference>
<dbReference type="PROSITE" id="PS50110">
    <property type="entry name" value="RESPONSE_REGULATORY"/>
    <property type="match status" value="1"/>
</dbReference>
<dbReference type="InterPro" id="IPR008327">
    <property type="entry name" value="Sig_transdc_resp-reg_antiterm"/>
</dbReference>